<gene>
    <name evidence="2" type="ORF">SAMN05421546_1454</name>
</gene>
<dbReference type="SUPFAM" id="SSF54913">
    <property type="entry name" value="GlnB-like"/>
    <property type="match status" value="1"/>
</dbReference>
<dbReference type="InterPro" id="IPR011322">
    <property type="entry name" value="N-reg_PII-like_a/b"/>
</dbReference>
<protein>
    <submittedName>
        <fullName evidence="2">Putative signal transducing protein</fullName>
    </submittedName>
</protein>
<evidence type="ECO:0000313" key="3">
    <source>
        <dbReference type="Proteomes" id="UP000241788"/>
    </source>
</evidence>
<accession>A0A1N6TSL3</accession>
<sequence length="88" mass="9533">MRTVYQALNPIDAHLVKHALEDADIPAFVLGEHLVGGMGELPATGFVEVRVPDDWVEEAQALLKTLPLLNDAGESAEVDEDDEGWLPA</sequence>
<dbReference type="EMBL" id="FTLW01000003">
    <property type="protein sequence ID" value="SIQ56207.1"/>
    <property type="molecule type" value="Genomic_DNA"/>
</dbReference>
<reference evidence="3" key="1">
    <citation type="submission" date="2017-01" db="EMBL/GenBank/DDBJ databases">
        <authorList>
            <person name="Varghese N."/>
            <person name="Submissions S."/>
        </authorList>
    </citation>
    <scope>NUCLEOTIDE SEQUENCE [LARGE SCALE GENOMIC DNA]</scope>
    <source>
        <strain evidence="3">UM1</strain>
    </source>
</reference>
<dbReference type="RefSeq" id="WP_076586781.1">
    <property type="nucleotide sequence ID" value="NZ_FTLW01000003.1"/>
</dbReference>
<keyword evidence="3" id="KW-1185">Reference proteome</keyword>
<feature type="domain" description="DUF2007" evidence="1">
    <location>
        <begin position="1"/>
        <end position="64"/>
    </location>
</feature>
<organism evidence="2 3">
    <name type="scientific">Solilutibacter tolerans</name>
    <dbReference type="NCBI Taxonomy" id="1604334"/>
    <lineage>
        <taxon>Bacteria</taxon>
        <taxon>Pseudomonadati</taxon>
        <taxon>Pseudomonadota</taxon>
        <taxon>Gammaproteobacteria</taxon>
        <taxon>Lysobacterales</taxon>
        <taxon>Lysobacteraceae</taxon>
        <taxon>Solilutibacter</taxon>
    </lineage>
</organism>
<dbReference type="Gene3D" id="3.30.70.790">
    <property type="entry name" value="UreE, C-terminal domain"/>
    <property type="match status" value="1"/>
</dbReference>
<dbReference type="Proteomes" id="UP000241788">
    <property type="component" value="Unassembled WGS sequence"/>
</dbReference>
<dbReference type="AlphaFoldDB" id="A0A1N6TSL3"/>
<dbReference type="STRING" id="1604334.SAMN05421546_1454"/>
<name>A0A1N6TSL3_9GAMM</name>
<dbReference type="Pfam" id="PF09413">
    <property type="entry name" value="DUF2007"/>
    <property type="match status" value="1"/>
</dbReference>
<dbReference type="InterPro" id="IPR018551">
    <property type="entry name" value="DUF2007"/>
</dbReference>
<proteinExistence type="predicted"/>
<evidence type="ECO:0000259" key="1">
    <source>
        <dbReference type="Pfam" id="PF09413"/>
    </source>
</evidence>
<dbReference type="OrthoDB" id="6197669at2"/>
<evidence type="ECO:0000313" key="2">
    <source>
        <dbReference type="EMBL" id="SIQ56207.1"/>
    </source>
</evidence>